<dbReference type="PANTHER" id="PTHR45772">
    <property type="entry name" value="CONSERVED COMPONENT OF ABC TRANSPORTER FOR NATURAL AMINO ACIDS-RELATED"/>
    <property type="match status" value="1"/>
</dbReference>
<keyword evidence="2" id="KW-1003">Cell membrane</keyword>
<name>A0A934TQW3_9BURK</name>
<dbReference type="InterPro" id="IPR003439">
    <property type="entry name" value="ABC_transporter-like_ATP-bd"/>
</dbReference>
<dbReference type="GO" id="GO:0005886">
    <property type="term" value="C:plasma membrane"/>
    <property type="evidence" value="ECO:0007669"/>
    <property type="project" value="TreeGrafter"/>
</dbReference>
<evidence type="ECO:0000313" key="6">
    <source>
        <dbReference type="EMBL" id="MBK6005907.1"/>
    </source>
</evidence>
<dbReference type="Pfam" id="PF00005">
    <property type="entry name" value="ABC_tran"/>
    <property type="match status" value="1"/>
</dbReference>
<dbReference type="SMART" id="SM00382">
    <property type="entry name" value="AAA"/>
    <property type="match status" value="1"/>
</dbReference>
<keyword evidence="7" id="KW-1185">Reference proteome</keyword>
<dbReference type="SUPFAM" id="SSF52540">
    <property type="entry name" value="P-loop containing nucleoside triphosphate hydrolases"/>
    <property type="match status" value="1"/>
</dbReference>
<dbReference type="CDD" id="cd03219">
    <property type="entry name" value="ABC_Mj1267_LivG_branched"/>
    <property type="match status" value="1"/>
</dbReference>
<comment type="caution">
    <text evidence="6">The sequence shown here is derived from an EMBL/GenBank/DDBJ whole genome shotgun (WGS) entry which is preliminary data.</text>
</comment>
<protein>
    <submittedName>
        <fullName evidence="6">ABC transporter ATP-binding protein</fullName>
    </submittedName>
</protein>
<dbReference type="InterPro" id="IPR003593">
    <property type="entry name" value="AAA+_ATPase"/>
</dbReference>
<reference evidence="6" key="2">
    <citation type="submission" date="2021-01" db="EMBL/GenBank/DDBJ databases">
        <authorList>
            <person name="Kang M."/>
        </authorList>
    </citation>
    <scope>NUCLEOTIDE SEQUENCE</scope>
    <source>
        <strain evidence="6">KACC 17527</strain>
    </source>
</reference>
<dbReference type="GO" id="GO:0005524">
    <property type="term" value="F:ATP binding"/>
    <property type="evidence" value="ECO:0007669"/>
    <property type="project" value="UniProtKB-KW"/>
</dbReference>
<sequence length="246" mass="27085">MTAALELRSLRKSFGGIAVTQDVSMTVQPGERRLIIGPNGAGKTTLFNQIAGEISSDGGSIHLFGQDVTRQAVRRRAHLGVSRTYQVITLFARDTLLHNVVLGILGVDRRRFEPLRTLASEHEVHDRALAILDTVGLAHRAQALAGEISYGEQRRVEIAVAMAQKPRLLLLDEPLAGLSRDERVIVGELIAAIPRETTIVMIEHDMDMALEFAERISLLHYGQLIVEGDREAVVSDPRTREVYLGA</sequence>
<dbReference type="Proteomes" id="UP000630528">
    <property type="component" value="Unassembled WGS sequence"/>
</dbReference>
<accession>A0A934TQW3</accession>
<dbReference type="InterPro" id="IPR051120">
    <property type="entry name" value="ABC_AA/LPS_Transport"/>
</dbReference>
<feature type="domain" description="ABC transporter" evidence="5">
    <location>
        <begin position="5"/>
        <end position="246"/>
    </location>
</feature>
<dbReference type="PROSITE" id="PS00211">
    <property type="entry name" value="ABC_TRANSPORTER_1"/>
    <property type="match status" value="1"/>
</dbReference>
<keyword evidence="3" id="KW-0547">Nucleotide-binding</keyword>
<dbReference type="InterPro" id="IPR017871">
    <property type="entry name" value="ABC_transporter-like_CS"/>
</dbReference>
<dbReference type="EMBL" id="JAEPWM010000002">
    <property type="protein sequence ID" value="MBK6005907.1"/>
    <property type="molecule type" value="Genomic_DNA"/>
</dbReference>
<evidence type="ECO:0000259" key="5">
    <source>
        <dbReference type="PROSITE" id="PS50893"/>
    </source>
</evidence>
<reference evidence="6" key="1">
    <citation type="journal article" date="2012" name="J. Microbiol. Biotechnol.">
        <title>Ramlibacter ginsenosidimutans sp. nov., with ginsenoside-converting activity.</title>
        <authorList>
            <person name="Wang L."/>
            <person name="An D.S."/>
            <person name="Kim S.G."/>
            <person name="Jin F.X."/>
            <person name="Kim S.C."/>
            <person name="Lee S.T."/>
            <person name="Im W.T."/>
        </authorList>
    </citation>
    <scope>NUCLEOTIDE SEQUENCE</scope>
    <source>
        <strain evidence="6">KACC 17527</strain>
    </source>
</reference>
<dbReference type="RefSeq" id="WP_201167812.1">
    <property type="nucleotide sequence ID" value="NZ_JAEPWM010000002.1"/>
</dbReference>
<dbReference type="GO" id="GO:0015192">
    <property type="term" value="F:L-phenylalanine transmembrane transporter activity"/>
    <property type="evidence" value="ECO:0007669"/>
    <property type="project" value="TreeGrafter"/>
</dbReference>
<proteinExistence type="predicted"/>
<dbReference type="GO" id="GO:1903805">
    <property type="term" value="P:L-valine import across plasma membrane"/>
    <property type="evidence" value="ECO:0007669"/>
    <property type="project" value="TreeGrafter"/>
</dbReference>
<dbReference type="GO" id="GO:0005304">
    <property type="term" value="F:L-valine transmembrane transporter activity"/>
    <property type="evidence" value="ECO:0007669"/>
    <property type="project" value="TreeGrafter"/>
</dbReference>
<dbReference type="Gene3D" id="3.40.50.300">
    <property type="entry name" value="P-loop containing nucleotide triphosphate hydrolases"/>
    <property type="match status" value="1"/>
</dbReference>
<keyword evidence="4 6" id="KW-0067">ATP-binding</keyword>
<dbReference type="GO" id="GO:1903806">
    <property type="term" value="P:L-isoleucine import across plasma membrane"/>
    <property type="evidence" value="ECO:0007669"/>
    <property type="project" value="TreeGrafter"/>
</dbReference>
<evidence type="ECO:0000313" key="7">
    <source>
        <dbReference type="Proteomes" id="UP000630528"/>
    </source>
</evidence>
<keyword evidence="2" id="KW-0472">Membrane</keyword>
<dbReference type="AlphaFoldDB" id="A0A934TQW3"/>
<dbReference type="InterPro" id="IPR027417">
    <property type="entry name" value="P-loop_NTPase"/>
</dbReference>
<evidence type="ECO:0000256" key="4">
    <source>
        <dbReference type="ARBA" id="ARBA00022840"/>
    </source>
</evidence>
<dbReference type="GO" id="GO:0015808">
    <property type="term" value="P:L-alanine transport"/>
    <property type="evidence" value="ECO:0007669"/>
    <property type="project" value="TreeGrafter"/>
</dbReference>
<dbReference type="GO" id="GO:0016887">
    <property type="term" value="F:ATP hydrolysis activity"/>
    <property type="evidence" value="ECO:0007669"/>
    <property type="project" value="InterPro"/>
</dbReference>
<dbReference type="GO" id="GO:0042941">
    <property type="term" value="P:D-alanine transmembrane transport"/>
    <property type="evidence" value="ECO:0007669"/>
    <property type="project" value="TreeGrafter"/>
</dbReference>
<evidence type="ECO:0000256" key="3">
    <source>
        <dbReference type="ARBA" id="ARBA00022741"/>
    </source>
</evidence>
<gene>
    <name evidence="6" type="ORF">JJB11_07350</name>
</gene>
<evidence type="ECO:0000256" key="2">
    <source>
        <dbReference type="ARBA" id="ARBA00022475"/>
    </source>
</evidence>
<dbReference type="PROSITE" id="PS50893">
    <property type="entry name" value="ABC_TRANSPORTER_2"/>
    <property type="match status" value="1"/>
</dbReference>
<keyword evidence="1" id="KW-0813">Transport</keyword>
<organism evidence="6 7">
    <name type="scientific">Ramlibacter ginsenosidimutans</name>
    <dbReference type="NCBI Taxonomy" id="502333"/>
    <lineage>
        <taxon>Bacteria</taxon>
        <taxon>Pseudomonadati</taxon>
        <taxon>Pseudomonadota</taxon>
        <taxon>Betaproteobacteria</taxon>
        <taxon>Burkholderiales</taxon>
        <taxon>Comamonadaceae</taxon>
        <taxon>Ramlibacter</taxon>
    </lineage>
</organism>
<evidence type="ECO:0000256" key="1">
    <source>
        <dbReference type="ARBA" id="ARBA00022448"/>
    </source>
</evidence>
<dbReference type="PANTHER" id="PTHR45772:SF7">
    <property type="entry name" value="AMINO ACID ABC TRANSPORTER ATP-BINDING PROTEIN"/>
    <property type="match status" value="1"/>
</dbReference>
<dbReference type="GO" id="GO:0015188">
    <property type="term" value="F:L-isoleucine transmembrane transporter activity"/>
    <property type="evidence" value="ECO:0007669"/>
    <property type="project" value="TreeGrafter"/>
</dbReference>